<evidence type="ECO:0000313" key="2">
    <source>
        <dbReference type="Proteomes" id="UP001595878"/>
    </source>
</evidence>
<proteinExistence type="predicted"/>
<dbReference type="RefSeq" id="WP_380035791.1">
    <property type="nucleotide sequence ID" value="NZ_JBHSHB010000041.1"/>
</dbReference>
<reference evidence="2" key="1">
    <citation type="journal article" date="2019" name="Int. J. Syst. Evol. Microbiol.">
        <title>The Global Catalogue of Microorganisms (GCM) 10K type strain sequencing project: providing services to taxonomists for standard genome sequencing and annotation.</title>
        <authorList>
            <consortium name="The Broad Institute Genomics Platform"/>
            <consortium name="The Broad Institute Genome Sequencing Center for Infectious Disease"/>
            <person name="Wu L."/>
            <person name="Ma J."/>
        </authorList>
    </citation>
    <scope>NUCLEOTIDE SEQUENCE [LARGE SCALE GENOMIC DNA]</scope>
    <source>
        <strain evidence="2">CGMCC 4.7427</strain>
    </source>
</reference>
<protein>
    <recommendedName>
        <fullName evidence="3">Lipocalin-like domain-containing protein</fullName>
    </recommendedName>
</protein>
<dbReference type="Proteomes" id="UP001595878">
    <property type="component" value="Unassembled WGS sequence"/>
</dbReference>
<dbReference type="EMBL" id="JBHSHB010000041">
    <property type="protein sequence ID" value="MFC4691623.1"/>
    <property type="molecule type" value="Genomic_DNA"/>
</dbReference>
<organism evidence="1 2">
    <name type="scientific">Dokdonia genika</name>
    <dbReference type="NCBI Taxonomy" id="308113"/>
    <lineage>
        <taxon>Bacteria</taxon>
        <taxon>Pseudomonadati</taxon>
        <taxon>Bacteroidota</taxon>
        <taxon>Flavobacteriia</taxon>
        <taxon>Flavobacteriales</taxon>
        <taxon>Flavobacteriaceae</taxon>
        <taxon>Dokdonia</taxon>
    </lineage>
</organism>
<gene>
    <name evidence="1" type="ORF">ACFO5T_14400</name>
</gene>
<name>A0ABV9LC09_9FLAO</name>
<evidence type="ECO:0000313" key="1">
    <source>
        <dbReference type="EMBL" id="MFC4691623.1"/>
    </source>
</evidence>
<sequence length="159" mass="18859">MKKIVFIIISILIYNSGFSQNLTEDDLIGEWEFIELQDENGDKQTKIPLIRFGRDMGIENVNRDSYIFKEDGTYKSFNPLNVSVGTWYFDKKTKEINLELQIAPDHKFLPSLKKAKLVKKRKDGFYYQKPVIRKILMYSDDAMTIADREKYVLIYRRKK</sequence>
<keyword evidence="2" id="KW-1185">Reference proteome</keyword>
<comment type="caution">
    <text evidence="1">The sequence shown here is derived from an EMBL/GenBank/DDBJ whole genome shotgun (WGS) entry which is preliminary data.</text>
</comment>
<accession>A0ABV9LC09</accession>
<evidence type="ECO:0008006" key="3">
    <source>
        <dbReference type="Google" id="ProtNLM"/>
    </source>
</evidence>